<feature type="region of interest" description="Disordered" evidence="1">
    <location>
        <begin position="1"/>
        <end position="24"/>
    </location>
</feature>
<evidence type="ECO:0000256" key="1">
    <source>
        <dbReference type="SAM" id="MobiDB-lite"/>
    </source>
</evidence>
<sequence>MVACPDVLRGGAGNGKGSGVGGKRRENAAGALLAREAVANASTQRITLNFDAKLSAAT</sequence>
<comment type="caution">
    <text evidence="2">The sequence shown here is derived from an EMBL/GenBank/DDBJ whole genome shotgun (WGS) entry which is preliminary data.</text>
</comment>
<evidence type="ECO:0000313" key="2">
    <source>
        <dbReference type="EMBL" id="GGY22880.1"/>
    </source>
</evidence>
<dbReference type="Proteomes" id="UP000621898">
    <property type="component" value="Unassembled WGS sequence"/>
</dbReference>
<keyword evidence="3" id="KW-1185">Reference proteome</keyword>
<name>A0ABQ2ZUA6_9GAMM</name>
<protein>
    <submittedName>
        <fullName evidence="2">Uncharacterized protein</fullName>
    </submittedName>
</protein>
<accession>A0ABQ2ZUA6</accession>
<reference evidence="3" key="1">
    <citation type="journal article" date="2019" name="Int. J. Syst. Evol. Microbiol.">
        <title>The Global Catalogue of Microorganisms (GCM) 10K type strain sequencing project: providing services to taxonomists for standard genome sequencing and annotation.</title>
        <authorList>
            <consortium name="The Broad Institute Genomics Platform"/>
            <consortium name="The Broad Institute Genome Sequencing Center for Infectious Disease"/>
            <person name="Wu L."/>
            <person name="Ma J."/>
        </authorList>
    </citation>
    <scope>NUCLEOTIDE SEQUENCE [LARGE SCALE GENOMIC DNA]</scope>
    <source>
        <strain evidence="3">KCTC 22232</strain>
    </source>
</reference>
<proteinExistence type="predicted"/>
<feature type="compositionally biased region" description="Gly residues" evidence="1">
    <location>
        <begin position="10"/>
        <end position="21"/>
    </location>
</feature>
<organism evidence="2 3">
    <name type="scientific">Rhodanobacter panaciterrae</name>
    <dbReference type="NCBI Taxonomy" id="490572"/>
    <lineage>
        <taxon>Bacteria</taxon>
        <taxon>Pseudomonadati</taxon>
        <taxon>Pseudomonadota</taxon>
        <taxon>Gammaproteobacteria</taxon>
        <taxon>Lysobacterales</taxon>
        <taxon>Rhodanobacteraceae</taxon>
        <taxon>Rhodanobacter</taxon>
    </lineage>
</organism>
<gene>
    <name evidence="2" type="ORF">GCM10008098_15320</name>
</gene>
<evidence type="ECO:0000313" key="3">
    <source>
        <dbReference type="Proteomes" id="UP000621898"/>
    </source>
</evidence>
<dbReference type="EMBL" id="BMXT01000001">
    <property type="protein sequence ID" value="GGY22880.1"/>
    <property type="molecule type" value="Genomic_DNA"/>
</dbReference>